<organism evidence="8 9">
    <name type="scientific">Gymnopilus junonius</name>
    <name type="common">Spectacular rustgill mushroom</name>
    <name type="synonym">Gymnopilus spectabilis subsp. junonius</name>
    <dbReference type="NCBI Taxonomy" id="109634"/>
    <lineage>
        <taxon>Eukaryota</taxon>
        <taxon>Fungi</taxon>
        <taxon>Dikarya</taxon>
        <taxon>Basidiomycota</taxon>
        <taxon>Agaricomycotina</taxon>
        <taxon>Agaricomycetes</taxon>
        <taxon>Agaricomycetidae</taxon>
        <taxon>Agaricales</taxon>
        <taxon>Agaricineae</taxon>
        <taxon>Hymenogastraceae</taxon>
        <taxon>Gymnopilus</taxon>
    </lineage>
</organism>
<keyword evidence="6" id="KW-0687">Ribonucleoprotein</keyword>
<evidence type="ECO:0000256" key="5">
    <source>
        <dbReference type="ARBA" id="ARBA00023128"/>
    </source>
</evidence>
<dbReference type="GO" id="GO:0003735">
    <property type="term" value="F:structural constituent of ribosome"/>
    <property type="evidence" value="ECO:0007669"/>
    <property type="project" value="InterPro"/>
</dbReference>
<evidence type="ECO:0000256" key="7">
    <source>
        <dbReference type="ARBA" id="ARBA00039935"/>
    </source>
</evidence>
<keyword evidence="4" id="KW-0689">Ribosomal protein</keyword>
<evidence type="ECO:0000256" key="6">
    <source>
        <dbReference type="ARBA" id="ARBA00023274"/>
    </source>
</evidence>
<comment type="subcellular location">
    <subcellularLocation>
        <location evidence="1">Mitochondrion</location>
    </subcellularLocation>
</comment>
<evidence type="ECO:0000256" key="2">
    <source>
        <dbReference type="ARBA" id="ARBA00008560"/>
    </source>
</evidence>
<evidence type="ECO:0000256" key="1">
    <source>
        <dbReference type="ARBA" id="ARBA00004173"/>
    </source>
</evidence>
<keyword evidence="3" id="KW-0809">Transit peptide</keyword>
<dbReference type="InterPro" id="IPR002677">
    <property type="entry name" value="Ribosomal_bL32"/>
</dbReference>
<dbReference type="PANTHER" id="PTHR21026:SF2">
    <property type="entry name" value="LARGE RIBOSOMAL SUBUNIT PROTEIN BL32M"/>
    <property type="match status" value="1"/>
</dbReference>
<dbReference type="GO" id="GO:0006412">
    <property type="term" value="P:translation"/>
    <property type="evidence" value="ECO:0007669"/>
    <property type="project" value="InterPro"/>
</dbReference>
<evidence type="ECO:0000313" key="8">
    <source>
        <dbReference type="EMBL" id="KAF8912700.1"/>
    </source>
</evidence>
<evidence type="ECO:0000256" key="3">
    <source>
        <dbReference type="ARBA" id="ARBA00022946"/>
    </source>
</evidence>
<comment type="caution">
    <text evidence="8">The sequence shown here is derived from an EMBL/GenBank/DDBJ whole genome shotgun (WGS) entry which is preliminary data.</text>
</comment>
<reference evidence="8" key="1">
    <citation type="submission" date="2020-11" db="EMBL/GenBank/DDBJ databases">
        <authorList>
            <consortium name="DOE Joint Genome Institute"/>
            <person name="Ahrendt S."/>
            <person name="Riley R."/>
            <person name="Andreopoulos W."/>
            <person name="LaButti K."/>
            <person name="Pangilinan J."/>
            <person name="Ruiz-duenas F.J."/>
            <person name="Barrasa J.M."/>
            <person name="Sanchez-Garcia M."/>
            <person name="Camarero S."/>
            <person name="Miyauchi S."/>
            <person name="Serrano A."/>
            <person name="Linde D."/>
            <person name="Babiker R."/>
            <person name="Drula E."/>
            <person name="Ayuso-Fernandez I."/>
            <person name="Pacheco R."/>
            <person name="Padilla G."/>
            <person name="Ferreira P."/>
            <person name="Barriuso J."/>
            <person name="Kellner H."/>
            <person name="Castanera R."/>
            <person name="Alfaro M."/>
            <person name="Ramirez L."/>
            <person name="Pisabarro A.G."/>
            <person name="Kuo A."/>
            <person name="Tritt A."/>
            <person name="Lipzen A."/>
            <person name="He G."/>
            <person name="Yan M."/>
            <person name="Ng V."/>
            <person name="Cullen D."/>
            <person name="Martin F."/>
            <person name="Rosso M.-N."/>
            <person name="Henrissat B."/>
            <person name="Hibbett D."/>
            <person name="Martinez A.T."/>
            <person name="Grigoriev I.V."/>
        </authorList>
    </citation>
    <scope>NUCLEOTIDE SEQUENCE</scope>
    <source>
        <strain evidence="8">AH 44721</strain>
    </source>
</reference>
<proteinExistence type="inferred from homology"/>
<evidence type="ECO:0000313" key="9">
    <source>
        <dbReference type="Proteomes" id="UP000724874"/>
    </source>
</evidence>
<evidence type="ECO:0000256" key="4">
    <source>
        <dbReference type="ARBA" id="ARBA00022980"/>
    </source>
</evidence>
<dbReference type="InterPro" id="IPR011332">
    <property type="entry name" value="Ribosomal_zn-bd"/>
</dbReference>
<keyword evidence="5" id="KW-0496">Mitochondrion</keyword>
<keyword evidence="9" id="KW-1185">Reference proteome</keyword>
<dbReference type="GO" id="GO:0005762">
    <property type="term" value="C:mitochondrial large ribosomal subunit"/>
    <property type="evidence" value="ECO:0007669"/>
    <property type="project" value="TreeGrafter"/>
</dbReference>
<dbReference type="InterPro" id="IPR051991">
    <property type="entry name" value="Mitoribosomal_protein_bL32"/>
</dbReference>
<dbReference type="SUPFAM" id="SSF57829">
    <property type="entry name" value="Zn-binding ribosomal proteins"/>
    <property type="match status" value="1"/>
</dbReference>
<dbReference type="AlphaFoldDB" id="A0A9P5TT15"/>
<dbReference type="Proteomes" id="UP000724874">
    <property type="component" value="Unassembled WGS sequence"/>
</dbReference>
<dbReference type="OrthoDB" id="2014905at2759"/>
<dbReference type="PANTHER" id="PTHR21026">
    <property type="entry name" value="39S RIBOSOMAL PROTEIN L32, MITOCHONDRIAL"/>
    <property type="match status" value="1"/>
</dbReference>
<accession>A0A9P5TT15</accession>
<gene>
    <name evidence="8" type="ORF">CPB84DRAFT_1759298</name>
</gene>
<name>A0A9P5TT15_GYMJU</name>
<dbReference type="EMBL" id="JADNYJ010000002">
    <property type="protein sequence ID" value="KAF8912700.1"/>
    <property type="molecule type" value="Genomic_DNA"/>
</dbReference>
<dbReference type="NCBIfam" id="TIGR01031">
    <property type="entry name" value="rpmF_bact"/>
    <property type="match status" value="1"/>
</dbReference>
<comment type="similarity">
    <text evidence="2">Belongs to the bacterial ribosomal protein bL32 family.</text>
</comment>
<dbReference type="Pfam" id="PF01783">
    <property type="entry name" value="Ribosomal_L32p"/>
    <property type="match status" value="1"/>
</dbReference>
<sequence length="128" mass="14076">MASLALHRTQSLLPSIRRSLFATWLPRVIVAASLTLPRATWSIPSLQSLLDLFPPFLLAVPKSKTSHSRKAMRSANKGLKDKRNITNCAGCGAVKLAHHICPNCYSAVTRQWKAKNKASDESEIPDLS</sequence>
<protein>
    <recommendedName>
        <fullName evidence="7">Large ribosomal subunit protein bL32m</fullName>
    </recommendedName>
</protein>
<dbReference type="HAMAP" id="MF_00340">
    <property type="entry name" value="Ribosomal_bL32"/>
    <property type="match status" value="1"/>
</dbReference>